<dbReference type="Gene3D" id="3.40.50.300">
    <property type="entry name" value="P-loop containing nucleotide triphosphate hydrolases"/>
    <property type="match status" value="1"/>
</dbReference>
<feature type="region of interest" description="Disordered" evidence="10">
    <location>
        <begin position="681"/>
        <end position="704"/>
    </location>
</feature>
<evidence type="ECO:0000256" key="6">
    <source>
        <dbReference type="ARBA" id="ARBA00022741"/>
    </source>
</evidence>
<keyword evidence="3" id="KW-0813">Transport</keyword>
<proteinExistence type="inferred from homology"/>
<dbReference type="Pfam" id="PF00005">
    <property type="entry name" value="ABC_tran"/>
    <property type="match status" value="1"/>
</dbReference>
<dbReference type="GO" id="GO:0005319">
    <property type="term" value="F:lipid transporter activity"/>
    <property type="evidence" value="ECO:0007669"/>
    <property type="project" value="TreeGrafter"/>
</dbReference>
<dbReference type="GO" id="GO:0016020">
    <property type="term" value="C:membrane"/>
    <property type="evidence" value="ECO:0007669"/>
    <property type="project" value="UniProtKB-SubCell"/>
</dbReference>
<dbReference type="GO" id="GO:0140359">
    <property type="term" value="F:ABC-type transporter activity"/>
    <property type="evidence" value="ECO:0007669"/>
    <property type="project" value="InterPro"/>
</dbReference>
<evidence type="ECO:0000256" key="11">
    <source>
        <dbReference type="SAM" id="Phobius"/>
    </source>
</evidence>
<keyword evidence="6" id="KW-0547">Nucleotide-binding</keyword>
<dbReference type="GO" id="GO:0016887">
    <property type="term" value="F:ATP hydrolysis activity"/>
    <property type="evidence" value="ECO:0007669"/>
    <property type="project" value="InterPro"/>
</dbReference>
<feature type="transmembrane region" description="Helical" evidence="11">
    <location>
        <begin position="142"/>
        <end position="161"/>
    </location>
</feature>
<reference evidence="13" key="1">
    <citation type="submission" date="2019-06" db="EMBL/GenBank/DDBJ databases">
        <authorList>
            <person name="Zheng W."/>
        </authorList>
    </citation>
    <scope>NUCLEOTIDE SEQUENCE</scope>
    <source>
        <strain evidence="13">QDHG01</strain>
    </source>
</reference>
<keyword evidence="4 11" id="KW-0812">Transmembrane</keyword>
<comment type="caution">
    <text evidence="13">The sequence shown here is derived from an EMBL/GenBank/DDBJ whole genome shotgun (WGS) entry which is preliminary data.</text>
</comment>
<dbReference type="Proteomes" id="UP000785679">
    <property type="component" value="Unassembled WGS sequence"/>
</dbReference>
<evidence type="ECO:0000256" key="10">
    <source>
        <dbReference type="SAM" id="MobiDB-lite"/>
    </source>
</evidence>
<evidence type="ECO:0000256" key="2">
    <source>
        <dbReference type="ARBA" id="ARBA00008869"/>
    </source>
</evidence>
<evidence type="ECO:0000313" key="13">
    <source>
        <dbReference type="EMBL" id="TNV73654.1"/>
    </source>
</evidence>
<dbReference type="InterPro" id="IPR017871">
    <property type="entry name" value="ABC_transporter-like_CS"/>
</dbReference>
<dbReference type="PROSITE" id="PS00211">
    <property type="entry name" value="ABC_TRANSPORTER_1"/>
    <property type="match status" value="1"/>
</dbReference>
<feature type="transmembrane region" description="Helical" evidence="11">
    <location>
        <begin position="108"/>
        <end position="130"/>
    </location>
</feature>
<keyword evidence="9 11" id="KW-0472">Membrane</keyword>
<dbReference type="AlphaFoldDB" id="A0A8J8SWS2"/>
<dbReference type="InterPro" id="IPR026082">
    <property type="entry name" value="ABCA"/>
</dbReference>
<evidence type="ECO:0000256" key="3">
    <source>
        <dbReference type="ARBA" id="ARBA00022448"/>
    </source>
</evidence>
<feature type="transmembrane region" description="Helical" evidence="11">
    <location>
        <begin position="20"/>
        <end position="45"/>
    </location>
</feature>
<dbReference type="PANTHER" id="PTHR19229:SF36">
    <property type="entry name" value="ATP-BINDING CASSETTE SUB-FAMILY A MEMBER 2"/>
    <property type="match status" value="1"/>
</dbReference>
<dbReference type="SUPFAM" id="SSF52540">
    <property type="entry name" value="P-loop containing nucleoside triphosphate hydrolases"/>
    <property type="match status" value="1"/>
</dbReference>
<dbReference type="PROSITE" id="PS50893">
    <property type="entry name" value="ABC_TRANSPORTER_2"/>
    <property type="match status" value="1"/>
</dbReference>
<evidence type="ECO:0000256" key="1">
    <source>
        <dbReference type="ARBA" id="ARBA00004141"/>
    </source>
</evidence>
<keyword evidence="14" id="KW-1185">Reference proteome</keyword>
<dbReference type="OrthoDB" id="312406at2759"/>
<keyword evidence="8 11" id="KW-1133">Transmembrane helix</keyword>
<organism evidence="13 14">
    <name type="scientific">Halteria grandinella</name>
    <dbReference type="NCBI Taxonomy" id="5974"/>
    <lineage>
        <taxon>Eukaryota</taxon>
        <taxon>Sar</taxon>
        <taxon>Alveolata</taxon>
        <taxon>Ciliophora</taxon>
        <taxon>Intramacronucleata</taxon>
        <taxon>Spirotrichea</taxon>
        <taxon>Stichotrichia</taxon>
        <taxon>Sporadotrichida</taxon>
        <taxon>Halteriidae</taxon>
        <taxon>Halteria</taxon>
    </lineage>
</organism>
<accession>A0A8J8SWS2</accession>
<evidence type="ECO:0000256" key="4">
    <source>
        <dbReference type="ARBA" id="ARBA00022692"/>
    </source>
</evidence>
<dbReference type="InterPro" id="IPR013525">
    <property type="entry name" value="ABC2_TM"/>
</dbReference>
<name>A0A8J8SWS2_HALGN</name>
<evidence type="ECO:0000313" key="14">
    <source>
        <dbReference type="Proteomes" id="UP000785679"/>
    </source>
</evidence>
<evidence type="ECO:0000256" key="9">
    <source>
        <dbReference type="ARBA" id="ARBA00023136"/>
    </source>
</evidence>
<comment type="similarity">
    <text evidence="2">Belongs to the ABC transporter superfamily. ABCA family.</text>
</comment>
<dbReference type="EMBL" id="RRYP01018395">
    <property type="protein sequence ID" value="TNV73654.1"/>
    <property type="molecule type" value="Genomic_DNA"/>
</dbReference>
<feature type="transmembrane region" description="Helical" evidence="11">
    <location>
        <begin position="173"/>
        <end position="191"/>
    </location>
</feature>
<gene>
    <name evidence="13" type="ORF">FGO68_gene14685</name>
</gene>
<dbReference type="InterPro" id="IPR027417">
    <property type="entry name" value="P-loop_NTPase"/>
</dbReference>
<dbReference type="PANTHER" id="PTHR19229">
    <property type="entry name" value="ATP-BINDING CASSETTE TRANSPORTER SUBFAMILY A ABCA"/>
    <property type="match status" value="1"/>
</dbReference>
<dbReference type="InterPro" id="IPR003593">
    <property type="entry name" value="AAA+_ATPase"/>
</dbReference>
<keyword evidence="5" id="KW-0677">Repeat</keyword>
<dbReference type="SMART" id="SM00382">
    <property type="entry name" value="AAA"/>
    <property type="match status" value="1"/>
</dbReference>
<feature type="transmembrane region" description="Helical" evidence="11">
    <location>
        <begin position="212"/>
        <end position="234"/>
    </location>
</feature>
<evidence type="ECO:0000256" key="7">
    <source>
        <dbReference type="ARBA" id="ARBA00022840"/>
    </source>
</evidence>
<dbReference type="FunFam" id="3.40.50.300:FF:000335">
    <property type="entry name" value="ATP binding cassette subfamily A member 5"/>
    <property type="match status" value="1"/>
</dbReference>
<dbReference type="Pfam" id="PF12698">
    <property type="entry name" value="ABC2_membrane_3"/>
    <property type="match status" value="1"/>
</dbReference>
<comment type="subcellular location">
    <subcellularLocation>
        <location evidence="1">Membrane</location>
        <topology evidence="1">Multi-pass membrane protein</topology>
    </subcellularLocation>
</comment>
<evidence type="ECO:0000256" key="8">
    <source>
        <dbReference type="ARBA" id="ARBA00022989"/>
    </source>
</evidence>
<dbReference type="InterPro" id="IPR003439">
    <property type="entry name" value="ABC_transporter-like_ATP-bd"/>
</dbReference>
<dbReference type="CDD" id="cd03263">
    <property type="entry name" value="ABC_subfamily_A"/>
    <property type="match status" value="1"/>
</dbReference>
<feature type="domain" description="ABC transporter" evidence="12">
    <location>
        <begin position="284"/>
        <end position="518"/>
    </location>
</feature>
<keyword evidence="7" id="KW-0067">ATP-binding</keyword>
<sequence length="704" mass="79021">MTNNPKLNLTLTSSPFPLTLLETGVGSAAAGTSVCLMFAIAYMMVSDALVQNIIRERQNMVKQQMIISGVSLPAYWISHYLLDIIFQAPPSICAIIGIKAFNLDFPDAWIIILVFIFVNPLFIYVFSCLFKSDSSASIVTRLSYVFIGAILPTAIQFLLIFPSTYQTGRVIKWIFYVLPIYSLNIGISNIANRQIMAIVFKKDLANPLNFDVAGVSLAFMLAMIPIFCLILFLYESKVFRCRGFRRQEAEQGNNAASFIENNIDEDIIEEERRVADADPNTLTVMVNKVKKNYGSIPAVRKVSFGLEYGECFALLGVSGAGKTTTFKCLTGEEVPTHGDVRIQGFDVSTSAGFNQARSLIGYCPQFDSIFGRLTVREHLEFYAAVKGVIIELRQRIIQKQLEEMDLLEFEHVFAENLSGGNKRKLSVAMALIGNPPIVFLDEPSTGVDPKAKRFMWTIVSKISTQRKKSSVIITTHSMEEAEALCTKMGIMVGGRFKCFGSSQHIKAKYGTGYEIEVKIKNLKENEITELKEQIGMKNLDNRIGKQQVSQILQKFGASNLESEISKDGIGSEFYNELNGDQQSVKTEEFIRWLFTETRGAQLLEKFESMFRQCEVIEHYSNSYLIKVSKDNYSIGYLFGMMEDIKGQFSISEYSVSQTTLEQIFNNFAKEAESNNMRKRTTVAAKKGKRLQDGANLPRLKSETA</sequence>
<dbReference type="GO" id="GO:0005524">
    <property type="term" value="F:ATP binding"/>
    <property type="evidence" value="ECO:0007669"/>
    <property type="project" value="UniProtKB-KW"/>
</dbReference>
<evidence type="ECO:0000259" key="12">
    <source>
        <dbReference type="PROSITE" id="PS50893"/>
    </source>
</evidence>
<evidence type="ECO:0000256" key="5">
    <source>
        <dbReference type="ARBA" id="ARBA00022737"/>
    </source>
</evidence>
<protein>
    <recommendedName>
        <fullName evidence="12">ABC transporter domain-containing protein</fullName>
    </recommendedName>
</protein>
<feature type="transmembrane region" description="Helical" evidence="11">
    <location>
        <begin position="66"/>
        <end position="88"/>
    </location>
</feature>